<sequence>MTHYNLGEIDQAIFQFKEVVRIIPQDAEVHNILACLFSVNNQESLAIESLEKCHPIGYELS</sequence>
<dbReference type="SUPFAM" id="SSF48452">
    <property type="entry name" value="TPR-like"/>
    <property type="match status" value="1"/>
</dbReference>
<dbReference type="EMBL" id="UINC01202870">
    <property type="protein sequence ID" value="SVE22875.1"/>
    <property type="molecule type" value="Genomic_DNA"/>
</dbReference>
<dbReference type="Gene3D" id="1.25.40.10">
    <property type="entry name" value="Tetratricopeptide repeat domain"/>
    <property type="match status" value="1"/>
</dbReference>
<protein>
    <submittedName>
        <fullName evidence="1">Uncharacterized protein</fullName>
    </submittedName>
</protein>
<dbReference type="AlphaFoldDB" id="A0A383BU75"/>
<name>A0A383BU75_9ZZZZ</name>
<proteinExistence type="predicted"/>
<accession>A0A383BU75</accession>
<organism evidence="1">
    <name type="scientific">marine metagenome</name>
    <dbReference type="NCBI Taxonomy" id="408172"/>
    <lineage>
        <taxon>unclassified sequences</taxon>
        <taxon>metagenomes</taxon>
        <taxon>ecological metagenomes</taxon>
    </lineage>
</organism>
<dbReference type="InterPro" id="IPR011990">
    <property type="entry name" value="TPR-like_helical_dom_sf"/>
</dbReference>
<evidence type="ECO:0000313" key="1">
    <source>
        <dbReference type="EMBL" id="SVE22875.1"/>
    </source>
</evidence>
<gene>
    <name evidence="1" type="ORF">METZ01_LOCUS475729</name>
</gene>
<reference evidence="1" key="1">
    <citation type="submission" date="2018-05" db="EMBL/GenBank/DDBJ databases">
        <authorList>
            <person name="Lanie J.A."/>
            <person name="Ng W.-L."/>
            <person name="Kazmierczak K.M."/>
            <person name="Andrzejewski T.M."/>
            <person name="Davidsen T.M."/>
            <person name="Wayne K.J."/>
            <person name="Tettelin H."/>
            <person name="Glass J.I."/>
            <person name="Rusch D."/>
            <person name="Podicherti R."/>
            <person name="Tsui H.-C.T."/>
            <person name="Winkler M.E."/>
        </authorList>
    </citation>
    <scope>NUCLEOTIDE SEQUENCE</scope>
</reference>